<evidence type="ECO:0000313" key="3">
    <source>
        <dbReference type="RefSeq" id="XP_015961685.1"/>
    </source>
</evidence>
<accession>A0A6P4D6L6</accession>
<dbReference type="RefSeq" id="XP_052116321.1">
    <property type="nucleotide sequence ID" value="XM_052260361.1"/>
</dbReference>
<evidence type="ECO:0000313" key="6">
    <source>
        <dbReference type="RefSeq" id="XP_052116323.1"/>
    </source>
</evidence>
<feature type="compositionally biased region" description="Low complexity" evidence="1">
    <location>
        <begin position="1"/>
        <end position="11"/>
    </location>
</feature>
<evidence type="ECO:0000256" key="1">
    <source>
        <dbReference type="SAM" id="MobiDB-lite"/>
    </source>
</evidence>
<dbReference type="KEGG" id="adu:107485671"/>
<sequence>MGVTATAAAAANREKGRSKKERERWWERKTAATAAAVRPPARRHHRGLPLTSRPSPPTTSQRRRRTMLLRRSSLQMKLAAAAVTIRAVVVAEGSHRRCHRNRGRERDRELAVGERIGAAVLREATAAVPAAVQPQLAPPKLLPSPSLKKLTGVAGGYRRSTWFCFESRNRFRGRRRPYLKPLSYWILVVASYSAIRCCRNQARFTVLLPSGQMHRSLIMFFAAPSLCFL</sequence>
<reference evidence="3 4" key="2">
    <citation type="submission" date="2025-04" db="UniProtKB">
        <authorList>
            <consortium name="RefSeq"/>
        </authorList>
    </citation>
    <scope>IDENTIFICATION</scope>
    <source>
        <tissue evidence="3 4">Whole plant</tissue>
    </source>
</reference>
<protein>
    <submittedName>
        <fullName evidence="3 4">Uncharacterized protein LOC107485671 isoform X1</fullName>
    </submittedName>
</protein>
<keyword evidence="2" id="KW-1185">Reference proteome</keyword>
<name>A0A6P4D6L6_ARADU</name>
<evidence type="ECO:0000313" key="5">
    <source>
        <dbReference type="RefSeq" id="XP_052116322.1"/>
    </source>
</evidence>
<dbReference type="AlphaFoldDB" id="A0A6P4D6L6"/>
<organism evidence="2 3">
    <name type="scientific">Arachis duranensis</name>
    <name type="common">Wild peanut</name>
    <dbReference type="NCBI Taxonomy" id="130453"/>
    <lineage>
        <taxon>Eukaryota</taxon>
        <taxon>Viridiplantae</taxon>
        <taxon>Streptophyta</taxon>
        <taxon>Embryophyta</taxon>
        <taxon>Tracheophyta</taxon>
        <taxon>Spermatophyta</taxon>
        <taxon>Magnoliopsida</taxon>
        <taxon>eudicotyledons</taxon>
        <taxon>Gunneridae</taxon>
        <taxon>Pentapetalae</taxon>
        <taxon>rosids</taxon>
        <taxon>fabids</taxon>
        <taxon>Fabales</taxon>
        <taxon>Fabaceae</taxon>
        <taxon>Papilionoideae</taxon>
        <taxon>50 kb inversion clade</taxon>
        <taxon>dalbergioids sensu lato</taxon>
        <taxon>Dalbergieae</taxon>
        <taxon>Pterocarpus clade</taxon>
        <taxon>Arachis</taxon>
    </lineage>
</organism>
<dbReference type="GeneID" id="107485671"/>
<evidence type="ECO:0000313" key="2">
    <source>
        <dbReference type="Proteomes" id="UP000515211"/>
    </source>
</evidence>
<dbReference type="Proteomes" id="UP000515211">
    <property type="component" value="Chromosome 4"/>
</dbReference>
<evidence type="ECO:0000313" key="4">
    <source>
        <dbReference type="RefSeq" id="XP_052116321.1"/>
    </source>
</evidence>
<dbReference type="RefSeq" id="XP_052116323.1">
    <property type="nucleotide sequence ID" value="XM_052260363.1"/>
</dbReference>
<dbReference type="RefSeq" id="XP_052116322.1">
    <property type="nucleotide sequence ID" value="XM_052260362.1"/>
</dbReference>
<feature type="compositionally biased region" description="Basic and acidic residues" evidence="1">
    <location>
        <begin position="12"/>
        <end position="30"/>
    </location>
</feature>
<gene>
    <name evidence="3 4 5 6" type="primary">LOC107485671</name>
</gene>
<dbReference type="RefSeq" id="XP_015961685.1">
    <property type="nucleotide sequence ID" value="XM_016106199.3"/>
</dbReference>
<feature type="region of interest" description="Disordered" evidence="1">
    <location>
        <begin position="1"/>
        <end position="64"/>
    </location>
</feature>
<reference evidence="2" key="1">
    <citation type="journal article" date="2016" name="Nat. Genet.">
        <title>The genome sequences of Arachis duranensis and Arachis ipaensis, the diploid ancestors of cultivated peanut.</title>
        <authorList>
            <person name="Bertioli D.J."/>
            <person name="Cannon S.B."/>
            <person name="Froenicke L."/>
            <person name="Huang G."/>
            <person name="Farmer A.D."/>
            <person name="Cannon E.K."/>
            <person name="Liu X."/>
            <person name="Gao D."/>
            <person name="Clevenger J."/>
            <person name="Dash S."/>
            <person name="Ren L."/>
            <person name="Moretzsohn M.C."/>
            <person name="Shirasawa K."/>
            <person name="Huang W."/>
            <person name="Vidigal B."/>
            <person name="Abernathy B."/>
            <person name="Chu Y."/>
            <person name="Niederhuth C.E."/>
            <person name="Umale P."/>
            <person name="Araujo A.C."/>
            <person name="Kozik A."/>
            <person name="Kim K.D."/>
            <person name="Burow M.D."/>
            <person name="Varshney R.K."/>
            <person name="Wang X."/>
            <person name="Zhang X."/>
            <person name="Barkley N."/>
            <person name="Guimaraes P.M."/>
            <person name="Isobe S."/>
            <person name="Guo B."/>
            <person name="Liao B."/>
            <person name="Stalker H.T."/>
            <person name="Schmitz R.J."/>
            <person name="Scheffler B.E."/>
            <person name="Leal-Bertioli S.C."/>
            <person name="Xun X."/>
            <person name="Jackson S.A."/>
            <person name="Michelmore R."/>
            <person name="Ozias-Akins P."/>
        </authorList>
    </citation>
    <scope>NUCLEOTIDE SEQUENCE [LARGE SCALE GENOMIC DNA]</scope>
    <source>
        <strain evidence="2">cv. V14167</strain>
    </source>
</reference>
<proteinExistence type="predicted"/>